<dbReference type="GO" id="GO:0006352">
    <property type="term" value="P:DNA-templated transcription initiation"/>
    <property type="evidence" value="ECO:0007669"/>
    <property type="project" value="InterPro"/>
</dbReference>
<dbReference type="EMBL" id="FTOH01000010">
    <property type="protein sequence ID" value="SIT11170.1"/>
    <property type="molecule type" value="Genomic_DNA"/>
</dbReference>
<reference evidence="9" key="1">
    <citation type="submission" date="2017-01" db="EMBL/GenBank/DDBJ databases">
        <authorList>
            <person name="Varghese N."/>
            <person name="Submissions S."/>
        </authorList>
    </citation>
    <scope>NUCLEOTIDE SEQUENCE [LARGE SCALE GENOMIC DNA]</scope>
    <source>
        <strain evidence="9">DSM 24913</strain>
    </source>
</reference>
<dbReference type="InterPro" id="IPR007627">
    <property type="entry name" value="RNA_pol_sigma70_r2"/>
</dbReference>
<dbReference type="InterPro" id="IPR013325">
    <property type="entry name" value="RNA_pol_sigma_r2"/>
</dbReference>
<evidence type="ECO:0000256" key="1">
    <source>
        <dbReference type="ARBA" id="ARBA00010641"/>
    </source>
</evidence>
<dbReference type="InterPro" id="IPR013324">
    <property type="entry name" value="RNA_pol_sigma_r3/r4-like"/>
</dbReference>
<dbReference type="GO" id="GO:0016987">
    <property type="term" value="F:sigma factor activity"/>
    <property type="evidence" value="ECO:0007669"/>
    <property type="project" value="UniProtKB-KW"/>
</dbReference>
<sequence length="178" mass="20493">MDPELQLQLIRGVARGERPAFEELYQAAGPRLYGVAMQLMRSPERAEEALQEAFVKIWHNAGDYHQGRGSVMTWMSSIVRYRCIDLLRSKSAKEDRQDSLDEEGAPELIAPEQPEDPENQALERCMQTLDTHDLQYIHLAYYRGMTHAEIQAHTGTPLGTVKSWIRRGLQRLKRCLEE</sequence>
<dbReference type="SUPFAM" id="SSF88659">
    <property type="entry name" value="Sigma3 and sigma4 domains of RNA polymerase sigma factors"/>
    <property type="match status" value="1"/>
</dbReference>
<feature type="domain" description="RNA polymerase sigma-70 region 2" evidence="6">
    <location>
        <begin position="24"/>
        <end position="91"/>
    </location>
</feature>
<dbReference type="CDD" id="cd06171">
    <property type="entry name" value="Sigma70_r4"/>
    <property type="match status" value="1"/>
</dbReference>
<dbReference type="InterPro" id="IPR014284">
    <property type="entry name" value="RNA_pol_sigma-70_dom"/>
</dbReference>
<evidence type="ECO:0000259" key="6">
    <source>
        <dbReference type="Pfam" id="PF04542"/>
    </source>
</evidence>
<dbReference type="SUPFAM" id="SSF88946">
    <property type="entry name" value="Sigma2 domain of RNA polymerase sigma factors"/>
    <property type="match status" value="1"/>
</dbReference>
<dbReference type="Gene3D" id="1.10.10.10">
    <property type="entry name" value="Winged helix-like DNA-binding domain superfamily/Winged helix DNA-binding domain"/>
    <property type="match status" value="1"/>
</dbReference>
<dbReference type="PANTHER" id="PTHR43133">
    <property type="entry name" value="RNA POLYMERASE ECF-TYPE SIGMA FACTO"/>
    <property type="match status" value="1"/>
</dbReference>
<evidence type="ECO:0000259" key="7">
    <source>
        <dbReference type="Pfam" id="PF08281"/>
    </source>
</evidence>
<keyword evidence="9" id="KW-1185">Reference proteome</keyword>
<comment type="similarity">
    <text evidence="1">Belongs to the sigma-70 factor family. ECF subfamily.</text>
</comment>
<feature type="region of interest" description="Disordered" evidence="5">
    <location>
        <begin position="94"/>
        <end position="118"/>
    </location>
</feature>
<organism evidence="8 9">
    <name type="scientific">Thalassolituus maritimus</name>
    <dbReference type="NCBI Taxonomy" id="484498"/>
    <lineage>
        <taxon>Bacteria</taxon>
        <taxon>Pseudomonadati</taxon>
        <taxon>Pseudomonadota</taxon>
        <taxon>Gammaproteobacteria</taxon>
        <taxon>Oceanospirillales</taxon>
        <taxon>Oceanospirillaceae</taxon>
        <taxon>Thalassolituus</taxon>
    </lineage>
</organism>
<accession>A0A1N7PL06</accession>
<gene>
    <name evidence="8" type="ORF">SAMN05421686_11049</name>
</gene>
<evidence type="ECO:0000313" key="9">
    <source>
        <dbReference type="Proteomes" id="UP000185639"/>
    </source>
</evidence>
<dbReference type="PANTHER" id="PTHR43133:SF62">
    <property type="entry name" value="RNA POLYMERASE SIGMA FACTOR SIGZ"/>
    <property type="match status" value="1"/>
</dbReference>
<evidence type="ECO:0000256" key="4">
    <source>
        <dbReference type="ARBA" id="ARBA00023163"/>
    </source>
</evidence>
<protein>
    <submittedName>
        <fullName evidence="8">RNA polymerase sigma-70 factor, ECF subfamily</fullName>
    </submittedName>
</protein>
<dbReference type="Pfam" id="PF08281">
    <property type="entry name" value="Sigma70_r4_2"/>
    <property type="match status" value="1"/>
</dbReference>
<dbReference type="Gene3D" id="1.10.1740.10">
    <property type="match status" value="1"/>
</dbReference>
<evidence type="ECO:0000256" key="5">
    <source>
        <dbReference type="SAM" id="MobiDB-lite"/>
    </source>
</evidence>
<dbReference type="Proteomes" id="UP000185639">
    <property type="component" value="Unassembled WGS sequence"/>
</dbReference>
<dbReference type="NCBIfam" id="TIGR02937">
    <property type="entry name" value="sigma70-ECF"/>
    <property type="match status" value="1"/>
</dbReference>
<dbReference type="OrthoDB" id="9784272at2"/>
<dbReference type="InterPro" id="IPR013249">
    <property type="entry name" value="RNA_pol_sigma70_r4_t2"/>
</dbReference>
<keyword evidence="3" id="KW-0731">Sigma factor</keyword>
<dbReference type="GO" id="GO:0003677">
    <property type="term" value="F:DNA binding"/>
    <property type="evidence" value="ECO:0007669"/>
    <property type="project" value="InterPro"/>
</dbReference>
<keyword evidence="2" id="KW-0805">Transcription regulation</keyword>
<dbReference type="AlphaFoldDB" id="A0A1N7PL06"/>
<evidence type="ECO:0000256" key="2">
    <source>
        <dbReference type="ARBA" id="ARBA00023015"/>
    </source>
</evidence>
<evidence type="ECO:0000256" key="3">
    <source>
        <dbReference type="ARBA" id="ARBA00023082"/>
    </source>
</evidence>
<dbReference type="InterPro" id="IPR039425">
    <property type="entry name" value="RNA_pol_sigma-70-like"/>
</dbReference>
<proteinExistence type="inferred from homology"/>
<feature type="domain" description="RNA polymerase sigma factor 70 region 4 type 2" evidence="7">
    <location>
        <begin position="120"/>
        <end position="172"/>
    </location>
</feature>
<evidence type="ECO:0000313" key="8">
    <source>
        <dbReference type="EMBL" id="SIT11170.1"/>
    </source>
</evidence>
<dbReference type="STRING" id="484498.SAMN05421686_11049"/>
<dbReference type="Pfam" id="PF04542">
    <property type="entry name" value="Sigma70_r2"/>
    <property type="match status" value="1"/>
</dbReference>
<keyword evidence="4" id="KW-0804">Transcription</keyword>
<dbReference type="RefSeq" id="WP_076517319.1">
    <property type="nucleotide sequence ID" value="NZ_FTOH01000010.1"/>
</dbReference>
<dbReference type="InterPro" id="IPR036388">
    <property type="entry name" value="WH-like_DNA-bd_sf"/>
</dbReference>
<name>A0A1N7PL06_9GAMM</name>